<dbReference type="SUPFAM" id="SSF54928">
    <property type="entry name" value="RNA-binding domain, RBD"/>
    <property type="match status" value="1"/>
</dbReference>
<evidence type="ECO:0000313" key="5">
    <source>
        <dbReference type="EMBL" id="GJJ07482.1"/>
    </source>
</evidence>
<dbReference type="PANTHER" id="PTHR15481:SF0">
    <property type="entry name" value="LD23870P-RELATED"/>
    <property type="match status" value="1"/>
</dbReference>
<feature type="region of interest" description="Disordered" evidence="3">
    <location>
        <begin position="1"/>
        <end position="37"/>
    </location>
</feature>
<name>A0AAV5A225_9AGAM</name>
<keyword evidence="1 2" id="KW-0694">RNA-binding</keyword>
<feature type="region of interest" description="Disordered" evidence="3">
    <location>
        <begin position="103"/>
        <end position="146"/>
    </location>
</feature>
<gene>
    <name evidence="5" type="ORF">Clacol_001684</name>
</gene>
<organism evidence="5 6">
    <name type="scientific">Clathrus columnatus</name>
    <dbReference type="NCBI Taxonomy" id="1419009"/>
    <lineage>
        <taxon>Eukaryota</taxon>
        <taxon>Fungi</taxon>
        <taxon>Dikarya</taxon>
        <taxon>Basidiomycota</taxon>
        <taxon>Agaricomycotina</taxon>
        <taxon>Agaricomycetes</taxon>
        <taxon>Phallomycetidae</taxon>
        <taxon>Phallales</taxon>
        <taxon>Clathraceae</taxon>
        <taxon>Clathrus</taxon>
    </lineage>
</organism>
<feature type="compositionally biased region" description="Basic residues" evidence="3">
    <location>
        <begin position="118"/>
        <end position="134"/>
    </location>
</feature>
<dbReference type="GO" id="GO:0061574">
    <property type="term" value="C:ASAP complex"/>
    <property type="evidence" value="ECO:0007669"/>
    <property type="project" value="TreeGrafter"/>
</dbReference>
<feature type="domain" description="RRM" evidence="4">
    <location>
        <begin position="38"/>
        <end position="100"/>
    </location>
</feature>
<dbReference type="PANTHER" id="PTHR15481">
    <property type="entry name" value="RIBONUCLEIC ACID BINDING PROTEIN S1"/>
    <property type="match status" value="1"/>
</dbReference>
<accession>A0AAV5A225</accession>
<dbReference type="GO" id="GO:0000398">
    <property type="term" value="P:mRNA splicing, via spliceosome"/>
    <property type="evidence" value="ECO:0007669"/>
    <property type="project" value="TreeGrafter"/>
</dbReference>
<keyword evidence="6" id="KW-1185">Reference proteome</keyword>
<feature type="compositionally biased region" description="Polar residues" evidence="3">
    <location>
        <begin position="8"/>
        <end position="17"/>
    </location>
</feature>
<dbReference type="InterPro" id="IPR000504">
    <property type="entry name" value="RRM_dom"/>
</dbReference>
<dbReference type="EMBL" id="BPWL01000002">
    <property type="protein sequence ID" value="GJJ07482.1"/>
    <property type="molecule type" value="Genomic_DNA"/>
</dbReference>
<evidence type="ECO:0000256" key="1">
    <source>
        <dbReference type="ARBA" id="ARBA00022884"/>
    </source>
</evidence>
<dbReference type="SMART" id="SM00360">
    <property type="entry name" value="RRM"/>
    <property type="match status" value="1"/>
</dbReference>
<dbReference type="AlphaFoldDB" id="A0AAV5A225"/>
<dbReference type="GO" id="GO:0003723">
    <property type="term" value="F:RNA binding"/>
    <property type="evidence" value="ECO:0007669"/>
    <property type="project" value="UniProtKB-UniRule"/>
</dbReference>
<dbReference type="GO" id="GO:0005654">
    <property type="term" value="C:nucleoplasm"/>
    <property type="evidence" value="ECO:0007669"/>
    <property type="project" value="TreeGrafter"/>
</dbReference>
<dbReference type="GO" id="GO:0005737">
    <property type="term" value="C:cytoplasm"/>
    <property type="evidence" value="ECO:0007669"/>
    <property type="project" value="TreeGrafter"/>
</dbReference>
<dbReference type="Proteomes" id="UP001050691">
    <property type="component" value="Unassembled WGS sequence"/>
</dbReference>
<sequence>MSRGRSPSPRTLNNTNESDAEMRSVSPPLRNKEDSGSRVVVVSNLTRNVVEAHLRTIFTGQNRGKAALEFYDSSAAQKAASHMNKGYLDGAILNVQISDAILRDRSRSRSPRPPRNGRGVRRSPSRSLSPRRRPPPASRDKERDRGDVGSVAHIVLAQVHVLARLFEEEDAVPGVHLAMNEAVLITEIVDHEVEALTLWLLADPDPEAVHMILALVRLPILPQVEKVGLVQFDQARVETMMI</sequence>
<proteinExistence type="predicted"/>
<evidence type="ECO:0000256" key="3">
    <source>
        <dbReference type="SAM" id="MobiDB-lite"/>
    </source>
</evidence>
<protein>
    <recommendedName>
        <fullName evidence="4">RRM domain-containing protein</fullName>
    </recommendedName>
</protein>
<dbReference type="PROSITE" id="PS50102">
    <property type="entry name" value="RRM"/>
    <property type="match status" value="1"/>
</dbReference>
<evidence type="ECO:0000313" key="6">
    <source>
        <dbReference type="Proteomes" id="UP001050691"/>
    </source>
</evidence>
<dbReference type="InterPro" id="IPR012677">
    <property type="entry name" value="Nucleotide-bd_a/b_plait_sf"/>
</dbReference>
<evidence type="ECO:0000259" key="4">
    <source>
        <dbReference type="PROSITE" id="PS50102"/>
    </source>
</evidence>
<dbReference type="Gene3D" id="3.30.70.330">
    <property type="match status" value="1"/>
</dbReference>
<reference evidence="5" key="1">
    <citation type="submission" date="2021-10" db="EMBL/GenBank/DDBJ databases">
        <title>De novo Genome Assembly of Clathrus columnatus (Basidiomycota, Fungi) Using Illumina and Nanopore Sequence Data.</title>
        <authorList>
            <person name="Ogiso-Tanaka E."/>
            <person name="Itagaki H."/>
            <person name="Hosoya T."/>
            <person name="Hosaka K."/>
        </authorList>
    </citation>
    <scope>NUCLEOTIDE SEQUENCE</scope>
    <source>
        <strain evidence="5">MO-923</strain>
    </source>
</reference>
<evidence type="ECO:0000256" key="2">
    <source>
        <dbReference type="PROSITE-ProRule" id="PRU00176"/>
    </source>
</evidence>
<dbReference type="InterPro" id="IPR035979">
    <property type="entry name" value="RBD_domain_sf"/>
</dbReference>
<comment type="caution">
    <text evidence="5">The sequence shown here is derived from an EMBL/GenBank/DDBJ whole genome shotgun (WGS) entry which is preliminary data.</text>
</comment>